<evidence type="ECO:0000313" key="3">
    <source>
        <dbReference type="Proteomes" id="UP000033866"/>
    </source>
</evidence>
<protein>
    <submittedName>
        <fullName evidence="2">Uncharacterized protein</fullName>
    </submittedName>
</protein>
<reference evidence="2 3" key="1">
    <citation type="journal article" date="2015" name="Nature">
        <title>rRNA introns, odd ribosomes, and small enigmatic genomes across a large radiation of phyla.</title>
        <authorList>
            <person name="Brown C.T."/>
            <person name="Hug L.A."/>
            <person name="Thomas B.C."/>
            <person name="Sharon I."/>
            <person name="Castelle C.J."/>
            <person name="Singh A."/>
            <person name="Wilkins M.J."/>
            <person name="Williams K.H."/>
            <person name="Banfield J.F."/>
        </authorList>
    </citation>
    <scope>NUCLEOTIDE SEQUENCE [LARGE SCALE GENOMIC DNA]</scope>
</reference>
<dbReference type="EMBL" id="LBPV01000003">
    <property type="protein sequence ID" value="KKP66171.1"/>
    <property type="molecule type" value="Genomic_DNA"/>
</dbReference>
<accession>A0A0G0BRA7</accession>
<name>A0A0G0BRA7_9BACT</name>
<dbReference type="Proteomes" id="UP000033866">
    <property type="component" value="Unassembled WGS sequence"/>
</dbReference>
<proteinExistence type="predicted"/>
<organism evidence="2 3">
    <name type="scientific">candidate division WS6 bacterium GW2011_GWE1_34_7</name>
    <dbReference type="NCBI Taxonomy" id="1619093"/>
    <lineage>
        <taxon>Bacteria</taxon>
        <taxon>Candidatus Dojkabacteria</taxon>
    </lineage>
</organism>
<comment type="caution">
    <text evidence="2">The sequence shown here is derived from an EMBL/GenBank/DDBJ whole genome shotgun (WGS) entry which is preliminary data.</text>
</comment>
<keyword evidence="1" id="KW-1133">Transmembrane helix</keyword>
<feature type="transmembrane region" description="Helical" evidence="1">
    <location>
        <begin position="12"/>
        <end position="34"/>
    </location>
</feature>
<gene>
    <name evidence="2" type="ORF">UR61_C0003G0009</name>
</gene>
<evidence type="ECO:0000313" key="2">
    <source>
        <dbReference type="EMBL" id="KKP66171.1"/>
    </source>
</evidence>
<dbReference type="AlphaFoldDB" id="A0A0G0BRA7"/>
<keyword evidence="1" id="KW-0472">Membrane</keyword>
<evidence type="ECO:0000256" key="1">
    <source>
        <dbReference type="SAM" id="Phobius"/>
    </source>
</evidence>
<keyword evidence="1" id="KW-0812">Transmembrane</keyword>
<sequence length="184" mass="20783">MKNPKVKKFVNLVLEPVAFGLLALLFIIPSITVINLEPITKVLKDLDVLGVSNKSEISINIIGGTHQIFNREKIEAVDGVYTYTTVLTRREADRYSKPILEIINNTQEEAILEIYGNTALPTGSDITMIINDQVYRLQGSNGEITSQKIAFVPNQKYVIFLAVESFSNVQFEEDFELKIKKIEY</sequence>